<evidence type="ECO:0000259" key="11">
    <source>
        <dbReference type="Pfam" id="PF01435"/>
    </source>
</evidence>
<dbReference type="GO" id="GO:0046872">
    <property type="term" value="F:metal ion binding"/>
    <property type="evidence" value="ECO:0007669"/>
    <property type="project" value="UniProtKB-KW"/>
</dbReference>
<dbReference type="Proteomes" id="UP000520156">
    <property type="component" value="Unassembled WGS sequence"/>
</dbReference>
<evidence type="ECO:0000256" key="7">
    <source>
        <dbReference type="PIRSR" id="PIRSR627057-2"/>
    </source>
</evidence>
<feature type="domain" description="CAAX prenyl protease 1 N-terminal" evidence="12">
    <location>
        <begin position="12"/>
        <end position="173"/>
    </location>
</feature>
<keyword evidence="5 8" id="KW-0482">Metalloprotease</keyword>
<keyword evidence="10" id="KW-0812">Transmembrane</keyword>
<feature type="binding site" evidence="7">
    <location>
        <position position="246"/>
    </location>
    <ligand>
        <name>Zn(2+)</name>
        <dbReference type="ChEBI" id="CHEBI:29105"/>
        <note>catalytic</note>
    </ligand>
</feature>
<dbReference type="InterPro" id="IPR032456">
    <property type="entry name" value="Peptidase_M48_N"/>
</dbReference>
<evidence type="ECO:0000313" key="14">
    <source>
        <dbReference type="Proteomes" id="UP000520156"/>
    </source>
</evidence>
<feature type="transmembrane region" description="Helical" evidence="10">
    <location>
        <begin position="111"/>
        <end position="137"/>
    </location>
</feature>
<evidence type="ECO:0000256" key="8">
    <source>
        <dbReference type="RuleBase" id="RU003983"/>
    </source>
</evidence>
<dbReference type="Gene3D" id="3.30.2010.10">
    <property type="entry name" value="Metalloproteases ('zincins'), catalytic domain"/>
    <property type="match status" value="1"/>
</dbReference>
<dbReference type="PANTHER" id="PTHR10120">
    <property type="entry name" value="CAAX PRENYL PROTEASE 1"/>
    <property type="match status" value="1"/>
</dbReference>
<evidence type="ECO:0000259" key="12">
    <source>
        <dbReference type="Pfam" id="PF16491"/>
    </source>
</evidence>
<comment type="caution">
    <text evidence="13">The sequence shown here is derived from an EMBL/GenBank/DDBJ whole genome shotgun (WGS) entry which is preliminary data.</text>
</comment>
<organism evidence="13 14">
    <name type="scientific">Novosphingobium aerophilum</name>
    <dbReference type="NCBI Taxonomy" id="2839843"/>
    <lineage>
        <taxon>Bacteria</taxon>
        <taxon>Pseudomonadati</taxon>
        <taxon>Pseudomonadota</taxon>
        <taxon>Alphaproteobacteria</taxon>
        <taxon>Sphingomonadales</taxon>
        <taxon>Sphingomonadaceae</taxon>
        <taxon>Novosphingobium</taxon>
    </lineage>
</organism>
<feature type="transmembrane region" description="Helical" evidence="10">
    <location>
        <begin position="33"/>
        <end position="50"/>
    </location>
</feature>
<feature type="active site" description="Proton donor" evidence="6">
    <location>
        <position position="327"/>
    </location>
</feature>
<feature type="region of interest" description="Disordered" evidence="9">
    <location>
        <begin position="382"/>
        <end position="405"/>
    </location>
</feature>
<dbReference type="EMBL" id="JACLAU010000007">
    <property type="protein sequence ID" value="MBC2651485.1"/>
    <property type="molecule type" value="Genomic_DNA"/>
</dbReference>
<gene>
    <name evidence="13" type="ORF">H7F49_07205</name>
</gene>
<feature type="binding site" evidence="7">
    <location>
        <position position="323"/>
    </location>
    <ligand>
        <name>Zn(2+)</name>
        <dbReference type="ChEBI" id="CHEBI:29105"/>
        <note>catalytic</note>
    </ligand>
</feature>
<feature type="active site" evidence="6">
    <location>
        <position position="247"/>
    </location>
</feature>
<dbReference type="AlphaFoldDB" id="A0A7X1KBS9"/>
<feature type="domain" description="Peptidase M48" evidence="11">
    <location>
        <begin position="185"/>
        <end position="379"/>
    </location>
</feature>
<feature type="transmembrane region" description="Helical" evidence="10">
    <location>
        <begin position="295"/>
        <end position="315"/>
    </location>
</feature>
<evidence type="ECO:0000313" key="13">
    <source>
        <dbReference type="EMBL" id="MBC2651485.1"/>
    </source>
</evidence>
<dbReference type="Pfam" id="PF16491">
    <property type="entry name" value="Peptidase_M48_N"/>
    <property type="match status" value="1"/>
</dbReference>
<dbReference type="GO" id="GO:0071586">
    <property type="term" value="P:CAAX-box protein processing"/>
    <property type="evidence" value="ECO:0007669"/>
    <property type="project" value="InterPro"/>
</dbReference>
<evidence type="ECO:0000256" key="3">
    <source>
        <dbReference type="ARBA" id="ARBA00022801"/>
    </source>
</evidence>
<evidence type="ECO:0000256" key="2">
    <source>
        <dbReference type="ARBA" id="ARBA00022723"/>
    </source>
</evidence>
<keyword evidence="4 7" id="KW-0862">Zinc</keyword>
<keyword evidence="10" id="KW-0472">Membrane</keyword>
<evidence type="ECO:0000256" key="9">
    <source>
        <dbReference type="SAM" id="MobiDB-lite"/>
    </source>
</evidence>
<dbReference type="Pfam" id="PF01435">
    <property type="entry name" value="Peptidase_M48"/>
    <property type="match status" value="1"/>
</dbReference>
<dbReference type="InterPro" id="IPR027057">
    <property type="entry name" value="CAXX_Prtase_1"/>
</dbReference>
<keyword evidence="14" id="KW-1185">Reference proteome</keyword>
<keyword evidence="3 8" id="KW-0378">Hydrolase</keyword>
<evidence type="ECO:0000256" key="1">
    <source>
        <dbReference type="ARBA" id="ARBA00022670"/>
    </source>
</evidence>
<feature type="transmembrane region" description="Helical" evidence="10">
    <location>
        <begin position="256"/>
        <end position="274"/>
    </location>
</feature>
<name>A0A7X1KBS9_9SPHN</name>
<feature type="transmembrane region" description="Helical" evidence="10">
    <location>
        <begin position="144"/>
        <end position="167"/>
    </location>
</feature>
<sequence>MTIDPAAETARLVDALGPERLAMAASYTRGNEALLVIGLPVTLVLLWLIVRSRLLDRIAARLAGRGWALRTLAVCFAFLIADTVISLPWTIWTDWARERSYGMTRQPLGDYLGQMALSSLISGILGALFLLGVYALVRRTGRRWWVWGGLFATTATAVMLLAGPAVIEPLFNRYQPVPPGPVRVALEQIADDVGIPHDRIFMYDGSRQSDRFTANVSGIGPTARIAISDVALKQASLAEVRAVTGHEAGHYQLGHVWRQLGVIAALAILALFVIDRLFARTAAVMGSRATLDDPVGLPVMAALGAIIGLLFTPVINAMIRSGETAADAYSLQHVNEPDALATALVKTAEYRYPRPHPVEEMLFYTHPSVEKRVRRAMEWKAGHPTTPPVAASGSAPPASPPPHRP</sequence>
<reference evidence="13 14" key="1">
    <citation type="submission" date="2020-08" db="EMBL/GenBank/DDBJ databases">
        <title>The genome sequence of Novosphingobium flavum 4Y4.</title>
        <authorList>
            <person name="Liu Y."/>
        </authorList>
    </citation>
    <scope>NUCLEOTIDE SEQUENCE [LARGE SCALE GENOMIC DNA]</scope>
    <source>
        <strain evidence="13 14">4Y4</strain>
    </source>
</reference>
<evidence type="ECO:0000256" key="10">
    <source>
        <dbReference type="SAM" id="Phobius"/>
    </source>
</evidence>
<dbReference type="RefSeq" id="WP_185682899.1">
    <property type="nucleotide sequence ID" value="NZ_JACLAU010000007.1"/>
</dbReference>
<protein>
    <submittedName>
        <fullName evidence="13">M48 family metallopeptidase</fullName>
    </submittedName>
</protein>
<feature type="binding site" evidence="7">
    <location>
        <position position="250"/>
    </location>
    <ligand>
        <name>Zn(2+)</name>
        <dbReference type="ChEBI" id="CHEBI:29105"/>
        <note>catalytic</note>
    </ligand>
</feature>
<dbReference type="CDD" id="cd07343">
    <property type="entry name" value="M48A_Zmpste24p_like"/>
    <property type="match status" value="1"/>
</dbReference>
<keyword evidence="2 7" id="KW-0479">Metal-binding</keyword>
<keyword evidence="1 8" id="KW-0645">Protease</keyword>
<comment type="cofactor">
    <cofactor evidence="7 8">
        <name>Zn(2+)</name>
        <dbReference type="ChEBI" id="CHEBI:29105"/>
    </cofactor>
    <text evidence="7 8">Binds 1 zinc ion per subunit.</text>
</comment>
<keyword evidence="10" id="KW-1133">Transmembrane helix</keyword>
<accession>A0A7X1KBS9</accession>
<feature type="transmembrane region" description="Helical" evidence="10">
    <location>
        <begin position="71"/>
        <end position="91"/>
    </location>
</feature>
<proteinExistence type="inferred from homology"/>
<evidence type="ECO:0000256" key="4">
    <source>
        <dbReference type="ARBA" id="ARBA00022833"/>
    </source>
</evidence>
<dbReference type="GO" id="GO:0004222">
    <property type="term" value="F:metalloendopeptidase activity"/>
    <property type="evidence" value="ECO:0007669"/>
    <property type="project" value="InterPro"/>
</dbReference>
<comment type="similarity">
    <text evidence="8">Belongs to the peptidase M48 family.</text>
</comment>
<dbReference type="InterPro" id="IPR001915">
    <property type="entry name" value="Peptidase_M48"/>
</dbReference>
<evidence type="ECO:0000256" key="5">
    <source>
        <dbReference type="ARBA" id="ARBA00023049"/>
    </source>
</evidence>
<evidence type="ECO:0000256" key="6">
    <source>
        <dbReference type="PIRSR" id="PIRSR627057-1"/>
    </source>
</evidence>